<reference evidence="1 2" key="1">
    <citation type="journal article" date="2017" name="Nat. Commun.">
        <title>Genome assembly with in vitro proximity ligation data and whole-genome triplication in lettuce.</title>
        <authorList>
            <person name="Reyes-Chin-Wo S."/>
            <person name="Wang Z."/>
            <person name="Yang X."/>
            <person name="Kozik A."/>
            <person name="Arikit S."/>
            <person name="Song C."/>
            <person name="Xia L."/>
            <person name="Froenicke L."/>
            <person name="Lavelle D.O."/>
            <person name="Truco M.J."/>
            <person name="Xia R."/>
            <person name="Zhu S."/>
            <person name="Xu C."/>
            <person name="Xu H."/>
            <person name="Xu X."/>
            <person name="Cox K."/>
            <person name="Korf I."/>
            <person name="Meyers B.C."/>
            <person name="Michelmore R.W."/>
        </authorList>
    </citation>
    <scope>NUCLEOTIDE SEQUENCE [LARGE SCALE GENOMIC DNA]</scope>
    <source>
        <strain evidence="2">cv. Salinas</strain>
        <tissue evidence="1">Seedlings</tissue>
    </source>
</reference>
<keyword evidence="2" id="KW-1185">Reference proteome</keyword>
<sequence length="226" mass="25813">MFQVPHMIVFKIFMNFVDVTQINFHKSKMNGHGMIEEEVHEFAKVVGCTTQPIPFKYLGVSNGAKMNHIKSWEPIIDKFKSKLNGWKPKMLSIGRRPTHFKYVLVRDEFIFSLRLKCKLNSVICWNRLGPIFSRGGERKEEAVVMASKNNGGLDIGSLVDFNEALLLKWRLRFVNYIDALWVKAIKSIHGVSGGFDLQGRKLSIKGVWASMVSNCCSFQHCQVVFG</sequence>
<evidence type="ECO:0008006" key="3">
    <source>
        <dbReference type="Google" id="ProtNLM"/>
    </source>
</evidence>
<dbReference type="PANTHER" id="PTHR33116">
    <property type="entry name" value="REVERSE TRANSCRIPTASE ZINC-BINDING DOMAIN-CONTAINING PROTEIN-RELATED-RELATED"/>
    <property type="match status" value="1"/>
</dbReference>
<name>A0A9R1VH44_LACSA</name>
<accession>A0A9R1VH44</accession>
<dbReference type="EMBL" id="NBSK02000005">
    <property type="protein sequence ID" value="KAJ0204608.1"/>
    <property type="molecule type" value="Genomic_DNA"/>
</dbReference>
<gene>
    <name evidence="1" type="ORF">LSAT_V11C500229310</name>
</gene>
<evidence type="ECO:0000313" key="1">
    <source>
        <dbReference type="EMBL" id="KAJ0204608.1"/>
    </source>
</evidence>
<proteinExistence type="predicted"/>
<evidence type="ECO:0000313" key="2">
    <source>
        <dbReference type="Proteomes" id="UP000235145"/>
    </source>
</evidence>
<dbReference type="PANTHER" id="PTHR33116:SF79">
    <property type="entry name" value="REVERSE TRANSCRIPTASE DOMAIN, ZINC FINGER, CCHC-TYPE-RELATED"/>
    <property type="match status" value="1"/>
</dbReference>
<protein>
    <recommendedName>
        <fullName evidence="3">RNA-directed DNA polymerase, eukaryota, reverse transcriptase zinc-binding domain protein</fullName>
    </recommendedName>
</protein>
<dbReference type="AlphaFoldDB" id="A0A9R1VH44"/>
<organism evidence="1 2">
    <name type="scientific">Lactuca sativa</name>
    <name type="common">Garden lettuce</name>
    <dbReference type="NCBI Taxonomy" id="4236"/>
    <lineage>
        <taxon>Eukaryota</taxon>
        <taxon>Viridiplantae</taxon>
        <taxon>Streptophyta</taxon>
        <taxon>Embryophyta</taxon>
        <taxon>Tracheophyta</taxon>
        <taxon>Spermatophyta</taxon>
        <taxon>Magnoliopsida</taxon>
        <taxon>eudicotyledons</taxon>
        <taxon>Gunneridae</taxon>
        <taxon>Pentapetalae</taxon>
        <taxon>asterids</taxon>
        <taxon>campanulids</taxon>
        <taxon>Asterales</taxon>
        <taxon>Asteraceae</taxon>
        <taxon>Cichorioideae</taxon>
        <taxon>Cichorieae</taxon>
        <taxon>Lactucinae</taxon>
        <taxon>Lactuca</taxon>
    </lineage>
</organism>
<dbReference type="Proteomes" id="UP000235145">
    <property type="component" value="Unassembled WGS sequence"/>
</dbReference>
<comment type="caution">
    <text evidence="1">The sequence shown here is derived from an EMBL/GenBank/DDBJ whole genome shotgun (WGS) entry which is preliminary data.</text>
</comment>